<feature type="domain" description="Metallo-beta-lactamase" evidence="1">
    <location>
        <begin position="13"/>
        <end position="77"/>
    </location>
</feature>
<dbReference type="OrthoDB" id="418728at2"/>
<reference evidence="2 3" key="1">
    <citation type="journal article" date="2013" name="J. Microbiol.">
        <title>Mucilaginibacter ginsenosidivorax sp. nov., with ginsenoside converting activity isolated from sediment.</title>
        <authorList>
            <person name="Kim J.K."/>
            <person name="Choi T.E."/>
            <person name="Liu Q.M."/>
            <person name="Park H.Y."/>
            <person name="Yi T.H."/>
            <person name="Yoon M.H."/>
            <person name="Kim S.C."/>
            <person name="Im W.T."/>
        </authorList>
    </citation>
    <scope>NUCLEOTIDE SEQUENCE [LARGE SCALE GENOMIC DNA]</scope>
    <source>
        <strain evidence="2 3">KHI28</strain>
    </source>
</reference>
<dbReference type="Pfam" id="PF00753">
    <property type="entry name" value="Lactamase_B"/>
    <property type="match status" value="1"/>
</dbReference>
<evidence type="ECO:0000313" key="2">
    <source>
        <dbReference type="EMBL" id="QEC78611.1"/>
    </source>
</evidence>
<dbReference type="KEGG" id="mgk:FSB76_22665"/>
<dbReference type="InterPro" id="IPR052159">
    <property type="entry name" value="Competence_DNA_uptake"/>
</dbReference>
<dbReference type="EMBL" id="CP042437">
    <property type="protein sequence ID" value="QEC78611.1"/>
    <property type="molecule type" value="Genomic_DNA"/>
</dbReference>
<dbReference type="GO" id="GO:0016787">
    <property type="term" value="F:hydrolase activity"/>
    <property type="evidence" value="ECO:0007669"/>
    <property type="project" value="UniProtKB-KW"/>
</dbReference>
<dbReference type="Gene3D" id="3.60.15.10">
    <property type="entry name" value="Ribonuclease Z/Hydroxyacylglutathione hydrolase-like"/>
    <property type="match status" value="1"/>
</dbReference>
<dbReference type="PANTHER" id="PTHR30619:SF1">
    <property type="entry name" value="RECOMBINATION PROTEIN 2"/>
    <property type="match status" value="1"/>
</dbReference>
<dbReference type="AlphaFoldDB" id="A0A5B8W478"/>
<gene>
    <name evidence="2" type="ORF">FSB76_22665</name>
</gene>
<keyword evidence="2" id="KW-0378">Hydrolase</keyword>
<accession>A0A5B8W478</accession>
<evidence type="ECO:0000313" key="3">
    <source>
        <dbReference type="Proteomes" id="UP000321362"/>
    </source>
</evidence>
<keyword evidence="3" id="KW-1185">Reference proteome</keyword>
<dbReference type="SUPFAM" id="SSF56281">
    <property type="entry name" value="Metallo-hydrolase/oxidoreductase"/>
    <property type="match status" value="1"/>
</dbReference>
<evidence type="ECO:0000259" key="1">
    <source>
        <dbReference type="Pfam" id="PF00753"/>
    </source>
</evidence>
<sequence length="835" mass="92730">MKIHILDVGRTKYGDCIIITHNEKVIMIDGGHLSDVNLIQFQLDNIFNRRTGIAVDLLIVTHCHSDHIGCLPELINMNIIEVGKALVADEEIGWGESKDTGNDSFSKVRQGLRFALQEEDAASFTDSELELFLYDAFTLRQRYDEMLKKIGDARIIRYGNHSAEDLEKLLEEFSDFGLKILGPDKEHLEICRKAISQSNDAFDSIINDSKLESDAFEDAVDVYRTILKQVETDNFDVSDKASTGAPRNNQSIVLSLEAEGWKALLTGDMQLAKSQVQGLDEKMEALLKIIDNNGPYQFIKLPHHSASNGINETILKKWNENTILFGHTGGWNDPAHPDGGVLRILEKYKNSLLFARTDRNGMYIVEKDESGVAFLLTRDNTNDFSKNIRTDTTVPGPLPSSPAAVPASVLPEKEISKPPLNYAKQMQDDDSVVEITAKVPHTDTKVTLTIEIDTSKKKSPDLISTTPPDKRSSNGGRFEGLLFVTCLSRLEKSLGTSPDPIVSVIKNFPGVYWLNIERPVSAAYCAEQVRQYTSQSTIKGVVIIGGYDIIPAERAAFLDEQLREDLITEGTQSDDNDDFIIWSDDIYGDNDNDALQELPVSRIPDGRSIELVMVCLQAPQFVPVSRFGVRNLARPFANDVFKDIPGGDSAIEVSETFGPSNVIGHSGCGSFYYMLHGADWDCTRFWGEAKNRRTVEAYTIENVPSSAPGSIIFAGCCYGALTVSTAASKMTEDTTLSQWKPDESIALAFLKAGALAFVGCTGEHYSPQQSPYNYYGKPMHDQFWKEIRNGSSPALALFKAKEQYARNLPHKLDQHFNAAVELKILHQFVCLGLGW</sequence>
<proteinExistence type="predicted"/>
<dbReference type="InterPro" id="IPR036866">
    <property type="entry name" value="RibonucZ/Hydroxyglut_hydro"/>
</dbReference>
<protein>
    <submittedName>
        <fullName evidence="2">MBL fold metallo-hydrolase</fullName>
    </submittedName>
</protein>
<dbReference type="Proteomes" id="UP000321362">
    <property type="component" value="Chromosome"/>
</dbReference>
<dbReference type="InterPro" id="IPR001279">
    <property type="entry name" value="Metallo-B-lactamas"/>
</dbReference>
<dbReference type="PANTHER" id="PTHR30619">
    <property type="entry name" value="DNA INTERNALIZATION/COMPETENCE PROTEIN COMEC/REC2"/>
    <property type="match status" value="1"/>
</dbReference>
<dbReference type="RefSeq" id="WP_147057417.1">
    <property type="nucleotide sequence ID" value="NZ_CP042437.1"/>
</dbReference>
<organism evidence="2 3">
    <name type="scientific">Mucilaginibacter ginsenosidivorax</name>
    <dbReference type="NCBI Taxonomy" id="862126"/>
    <lineage>
        <taxon>Bacteria</taxon>
        <taxon>Pseudomonadati</taxon>
        <taxon>Bacteroidota</taxon>
        <taxon>Sphingobacteriia</taxon>
        <taxon>Sphingobacteriales</taxon>
        <taxon>Sphingobacteriaceae</taxon>
        <taxon>Mucilaginibacter</taxon>
    </lineage>
</organism>
<dbReference type="Gene3D" id="3.40.50.1460">
    <property type="match status" value="1"/>
</dbReference>
<name>A0A5B8W478_9SPHI</name>